<sequence>MAREVVGFIDDTDTRRDKTQADDGTQHQLKQQVAQGDLIADRLSSFLITQQDVYLCRDPPTTTSEPWSRGLVSVDTAYASQGGDVFIQTRIACYIALGFGNAAMARAKPQIWLHWRCSSWNEAVVLIKFPGIIITVIMKTDKAMWRKRFPRGGSWSSFWCRWTLSAATSQVRSSPNRAGTMVIGWVGSGKTPTGPNCCPFDEAVKKLTVEQGFSAMYATLATTPATAFYQTYFTFGGNRNDPDAKGIIVDNCNCWIDSVVFDFPILYRIFISDNVFVNHATL</sequence>
<dbReference type="EMBL" id="PKSL01000161">
    <property type="protein sequence ID" value="POW01324.1"/>
    <property type="molecule type" value="Genomic_DNA"/>
</dbReference>
<proteinExistence type="predicted"/>
<dbReference type="VEuPathDB" id="FungiDB:PSTT_12548"/>
<organism evidence="2 3">
    <name type="scientific">Puccinia striiformis</name>
    <dbReference type="NCBI Taxonomy" id="27350"/>
    <lineage>
        <taxon>Eukaryota</taxon>
        <taxon>Fungi</taxon>
        <taxon>Dikarya</taxon>
        <taxon>Basidiomycota</taxon>
        <taxon>Pucciniomycotina</taxon>
        <taxon>Pucciniomycetes</taxon>
        <taxon>Pucciniales</taxon>
        <taxon>Pucciniaceae</taxon>
        <taxon>Puccinia</taxon>
    </lineage>
</organism>
<evidence type="ECO:0000313" key="3">
    <source>
        <dbReference type="Proteomes" id="UP000239156"/>
    </source>
</evidence>
<name>A0A2S4UVL1_9BASI</name>
<dbReference type="Proteomes" id="UP000239156">
    <property type="component" value="Unassembled WGS sequence"/>
</dbReference>
<dbReference type="AlphaFoldDB" id="A0A2S4UVL1"/>
<keyword evidence="3" id="KW-1185">Reference proteome</keyword>
<feature type="compositionally biased region" description="Basic and acidic residues" evidence="1">
    <location>
        <begin position="12"/>
        <end position="25"/>
    </location>
</feature>
<feature type="region of interest" description="Disordered" evidence="1">
    <location>
        <begin position="1"/>
        <end position="27"/>
    </location>
</feature>
<dbReference type="VEuPathDB" id="FungiDB:PSHT_10983"/>
<gene>
    <name evidence="2" type="ORF">PSTT_12548</name>
</gene>
<evidence type="ECO:0000313" key="2">
    <source>
        <dbReference type="EMBL" id="POW01324.1"/>
    </source>
</evidence>
<comment type="caution">
    <text evidence="2">The sequence shown here is derived from an EMBL/GenBank/DDBJ whole genome shotgun (WGS) entry which is preliminary data.</text>
</comment>
<reference evidence="2" key="1">
    <citation type="submission" date="2017-12" db="EMBL/GenBank/DDBJ databases">
        <title>Gene loss provides genomic basis for host adaptation in cereal stripe rust fungi.</title>
        <authorList>
            <person name="Xia C."/>
        </authorList>
    </citation>
    <scope>NUCLEOTIDE SEQUENCE [LARGE SCALE GENOMIC DNA]</scope>
    <source>
        <strain evidence="2">93-210</strain>
    </source>
</reference>
<protein>
    <submittedName>
        <fullName evidence="2">Uncharacterized protein</fullName>
    </submittedName>
</protein>
<accession>A0A2S4UVL1</accession>
<evidence type="ECO:0000256" key="1">
    <source>
        <dbReference type="SAM" id="MobiDB-lite"/>
    </source>
</evidence>